<dbReference type="AlphaFoldDB" id="M3JTS7"/>
<dbReference type="Proteomes" id="UP000011777">
    <property type="component" value="Unassembled WGS sequence"/>
</dbReference>
<evidence type="ECO:0000313" key="4">
    <source>
        <dbReference type="Proteomes" id="UP000011777"/>
    </source>
</evidence>
<feature type="signal peptide" evidence="2">
    <location>
        <begin position="1"/>
        <end position="18"/>
    </location>
</feature>
<name>M3JTS7_CANMX</name>
<feature type="region of interest" description="Disordered" evidence="1">
    <location>
        <begin position="84"/>
        <end position="136"/>
    </location>
</feature>
<comment type="caution">
    <text evidence="3">The sequence shown here is derived from an EMBL/GenBank/DDBJ whole genome shotgun (WGS) entry which is preliminary data.</text>
</comment>
<feature type="compositionally biased region" description="Low complexity" evidence="1">
    <location>
        <begin position="87"/>
        <end position="104"/>
    </location>
</feature>
<evidence type="ECO:0000313" key="3">
    <source>
        <dbReference type="EMBL" id="EMG46265.1"/>
    </source>
</evidence>
<keyword evidence="4" id="KW-1185">Reference proteome</keyword>
<evidence type="ECO:0000256" key="2">
    <source>
        <dbReference type="SAM" id="SignalP"/>
    </source>
</evidence>
<gene>
    <name evidence="3" type="ORF">G210_3495</name>
</gene>
<feature type="compositionally biased region" description="Polar residues" evidence="1">
    <location>
        <begin position="121"/>
        <end position="136"/>
    </location>
</feature>
<feature type="compositionally biased region" description="Acidic residues" evidence="1">
    <location>
        <begin position="105"/>
        <end position="120"/>
    </location>
</feature>
<feature type="chain" id="PRO_5004035410" evidence="2">
    <location>
        <begin position="19"/>
        <end position="136"/>
    </location>
</feature>
<accession>M3JTS7</accession>
<protein>
    <submittedName>
        <fullName evidence="3">Uncharacterized protein</fullName>
    </submittedName>
</protein>
<keyword evidence="2" id="KW-0732">Signal</keyword>
<dbReference type="EMBL" id="AOGT01002065">
    <property type="protein sequence ID" value="EMG46265.1"/>
    <property type="molecule type" value="Genomic_DNA"/>
</dbReference>
<evidence type="ECO:0000256" key="1">
    <source>
        <dbReference type="SAM" id="MobiDB-lite"/>
    </source>
</evidence>
<reference evidence="3 4" key="1">
    <citation type="submission" date="2013-02" db="EMBL/GenBank/DDBJ databases">
        <title>Genome sequence of Candida maltosa Xu316, a potential industrial strain for xylitol and ethanol production.</title>
        <authorList>
            <person name="Yu J."/>
            <person name="Wang Q."/>
            <person name="Geng X."/>
            <person name="Bao W."/>
            <person name="He P."/>
            <person name="Cai J."/>
        </authorList>
    </citation>
    <scope>NUCLEOTIDE SEQUENCE [LARGE SCALE GENOMIC DNA]</scope>
    <source>
        <strain evidence="4">Xu316</strain>
    </source>
</reference>
<sequence>MKLELVYVGLLLSRIVNSFDIAINDEEIDNPGLIIKSKFKPYLPELQENLEIPVTSKQQSLKESFIPKRKFNYPHYGLRSRFRKDVSISTSSTTTTKTTTSESTNDSDQDSDSDHEENDQEPQSGKPTITDQNHQL</sequence>
<organism evidence="3 4">
    <name type="scientific">Candida maltosa (strain Xu316)</name>
    <name type="common">Yeast</name>
    <dbReference type="NCBI Taxonomy" id="1245528"/>
    <lineage>
        <taxon>Eukaryota</taxon>
        <taxon>Fungi</taxon>
        <taxon>Dikarya</taxon>
        <taxon>Ascomycota</taxon>
        <taxon>Saccharomycotina</taxon>
        <taxon>Pichiomycetes</taxon>
        <taxon>Debaryomycetaceae</taxon>
        <taxon>Candida/Lodderomyces clade</taxon>
        <taxon>Candida</taxon>
    </lineage>
</organism>
<proteinExistence type="predicted"/>
<dbReference type="HOGENOM" id="CLU_1875171_0_0_1"/>
<dbReference type="STRING" id="1245528.M3JTS7"/>
<dbReference type="OrthoDB" id="4087050at2759"/>